<evidence type="ECO:0000313" key="5">
    <source>
        <dbReference type="EMBL" id="OYD07113.1"/>
    </source>
</evidence>
<feature type="domain" description="ABC transporter" evidence="4">
    <location>
        <begin position="347"/>
        <end position="560"/>
    </location>
</feature>
<evidence type="ECO:0000313" key="6">
    <source>
        <dbReference type="Proteomes" id="UP000215459"/>
    </source>
</evidence>
<dbReference type="Gene3D" id="3.40.50.300">
    <property type="entry name" value="P-loop containing nucleotide triphosphate hydrolases"/>
    <property type="match status" value="2"/>
</dbReference>
<dbReference type="SMART" id="SM00382">
    <property type="entry name" value="AAA"/>
    <property type="match status" value="2"/>
</dbReference>
<dbReference type="OrthoDB" id="9762369at2"/>
<dbReference type="Proteomes" id="UP000215459">
    <property type="component" value="Unassembled WGS sequence"/>
</dbReference>
<dbReference type="SUPFAM" id="SSF52540">
    <property type="entry name" value="P-loop containing nucleoside triphosphate hydrolases"/>
    <property type="match status" value="2"/>
</dbReference>
<gene>
    <name evidence="5" type="ORF">CHM34_11990</name>
</gene>
<feature type="coiled-coil region" evidence="3">
    <location>
        <begin position="255"/>
        <end position="331"/>
    </location>
</feature>
<dbReference type="FunFam" id="3.40.50.300:FF:000011">
    <property type="entry name" value="Putative ABC transporter ATP-binding component"/>
    <property type="match status" value="1"/>
</dbReference>
<comment type="caution">
    <text evidence="5">The sequence shown here is derived from an EMBL/GenBank/DDBJ whole genome shotgun (WGS) entry which is preliminary data.</text>
</comment>
<evidence type="ECO:0000256" key="2">
    <source>
        <dbReference type="ARBA" id="ARBA00022840"/>
    </source>
</evidence>
<dbReference type="NCBIfam" id="NF000355">
    <property type="entry name" value="ribo_prot_ABC_F"/>
    <property type="match status" value="1"/>
</dbReference>
<feature type="coiled-coil region" evidence="3">
    <location>
        <begin position="582"/>
        <end position="609"/>
    </location>
</feature>
<evidence type="ECO:0000256" key="1">
    <source>
        <dbReference type="ARBA" id="ARBA00022741"/>
    </source>
</evidence>
<dbReference type="GO" id="GO:0016887">
    <property type="term" value="F:ATP hydrolysis activity"/>
    <property type="evidence" value="ECO:0007669"/>
    <property type="project" value="InterPro"/>
</dbReference>
<name>A0A235B4A6_9BACL</name>
<proteinExistence type="predicted"/>
<dbReference type="Pfam" id="PF00005">
    <property type="entry name" value="ABC_tran"/>
    <property type="match status" value="2"/>
</dbReference>
<evidence type="ECO:0000259" key="4">
    <source>
        <dbReference type="PROSITE" id="PS50893"/>
    </source>
</evidence>
<keyword evidence="6" id="KW-1185">Reference proteome</keyword>
<accession>A0A235B4A6</accession>
<dbReference type="InterPro" id="IPR027417">
    <property type="entry name" value="P-loop_NTPase"/>
</dbReference>
<reference evidence="5 6" key="1">
    <citation type="submission" date="2017-07" db="EMBL/GenBank/DDBJ databases">
        <title>The genome sequence of Paludifilum halophilum highlights mechanisms for microbial adaptation to high salt environemnts.</title>
        <authorList>
            <person name="Belbahri L."/>
        </authorList>
    </citation>
    <scope>NUCLEOTIDE SEQUENCE [LARGE SCALE GENOMIC DNA]</scope>
    <source>
        <strain evidence="5 6">DSM 102817</strain>
    </source>
</reference>
<dbReference type="PANTHER" id="PTHR42855:SF2">
    <property type="entry name" value="DRUG RESISTANCE ABC TRANSPORTER,ATP-BINDING PROTEIN"/>
    <property type="match status" value="1"/>
</dbReference>
<dbReference type="Pfam" id="PF12848">
    <property type="entry name" value="ABC_tran_Xtn"/>
    <property type="match status" value="1"/>
</dbReference>
<keyword evidence="1" id="KW-0547">Nucleotide-binding</keyword>
<dbReference type="PANTHER" id="PTHR42855">
    <property type="entry name" value="ABC TRANSPORTER ATP-BINDING SUBUNIT"/>
    <property type="match status" value="1"/>
</dbReference>
<dbReference type="InterPro" id="IPR017871">
    <property type="entry name" value="ABC_transporter-like_CS"/>
</dbReference>
<dbReference type="InterPro" id="IPR003439">
    <property type="entry name" value="ABC_transporter-like_ATP-bd"/>
</dbReference>
<dbReference type="CDD" id="cd03221">
    <property type="entry name" value="ABCF_EF-3"/>
    <property type="match status" value="2"/>
</dbReference>
<dbReference type="PROSITE" id="PS50893">
    <property type="entry name" value="ABC_TRANSPORTER_2"/>
    <property type="match status" value="2"/>
</dbReference>
<feature type="domain" description="ABC transporter" evidence="4">
    <location>
        <begin position="4"/>
        <end position="260"/>
    </location>
</feature>
<protein>
    <submittedName>
        <fullName evidence="5">ABC transporter ATP-binding protein</fullName>
    </submittedName>
</protein>
<dbReference type="EMBL" id="NOWF01000007">
    <property type="protein sequence ID" value="OYD07113.1"/>
    <property type="molecule type" value="Genomic_DNA"/>
</dbReference>
<dbReference type="GO" id="GO:0005524">
    <property type="term" value="F:ATP binding"/>
    <property type="evidence" value="ECO:0007669"/>
    <property type="project" value="UniProtKB-KW"/>
</dbReference>
<dbReference type="AlphaFoldDB" id="A0A235B4A6"/>
<dbReference type="PROSITE" id="PS00211">
    <property type="entry name" value="ABC_TRANSPORTER_1"/>
    <property type="match status" value="1"/>
</dbReference>
<keyword evidence="2 5" id="KW-0067">ATP-binding</keyword>
<dbReference type="InterPro" id="IPR051309">
    <property type="entry name" value="ABCF_ATPase"/>
</dbReference>
<evidence type="ECO:0000256" key="3">
    <source>
        <dbReference type="SAM" id="Coils"/>
    </source>
</evidence>
<organism evidence="5 6">
    <name type="scientific">Paludifilum halophilum</name>
    <dbReference type="NCBI Taxonomy" id="1642702"/>
    <lineage>
        <taxon>Bacteria</taxon>
        <taxon>Bacillati</taxon>
        <taxon>Bacillota</taxon>
        <taxon>Bacilli</taxon>
        <taxon>Bacillales</taxon>
        <taxon>Thermoactinomycetaceae</taxon>
        <taxon>Paludifilum</taxon>
    </lineage>
</organism>
<sequence length="610" mass="70048">MFVVKAEGLAKEYHGQQLFHQVDLEIREGEIVALIGANGAGKTTLLRGLTGRIPMDRGRIHRRLPVDAWGLLEQQPDVPGEMTVLDFIRAGFPDLARARAELFRWEQEMMKSADADPEAVQRYGAALDRYQSLGGYEWEAMVERTAVQLGLGAEQWSIPFDRLSGGQKTRAQLARLMVGNPSFLLLDEPTNHLDDETLTWLEQWLLTYKGAVLLVSHDRWLIDRVAHATVELTAEGTKRYPGGYSAFAWERDRERRTQEALYKKQEQERKRLEEAIRRYRQWFDRAHSAAGERNPFLKKKANKNRSRFKAKEEALERLEKQKVERPREEKKIRVRFEEGTFEARNLIQTENLGFGYGESPLFEEVNLTLSRGDRLAVIGPNGSGKTTLIRLLTGQLSPDEGKVRRHPALSIGYFAQELNELHAGDTVLDTLLRLPGMDRAEARNILASFLFPGNEVFRKISELSMGERCRVAFVTLYFSRAHLMVLDEPTNYLDIPARERIEEALAGYPGSLVLVSHDRYLLRKIANRVAVIEEGRVHLYPGSYAEYLERRESSETIPENPDIANRIRALELQLARLMGEEEPEEEEEKERMQAEIRRLQSELDRLKEEG</sequence>
<dbReference type="InterPro" id="IPR032781">
    <property type="entry name" value="ABC_tran_Xtn"/>
</dbReference>
<dbReference type="InterPro" id="IPR003593">
    <property type="entry name" value="AAA+_ATPase"/>
</dbReference>
<keyword evidence="3" id="KW-0175">Coiled coil</keyword>
<dbReference type="RefSeq" id="WP_094264856.1">
    <property type="nucleotide sequence ID" value="NZ_NOWF01000007.1"/>
</dbReference>